<evidence type="ECO:0000256" key="4">
    <source>
        <dbReference type="ARBA" id="ARBA00023004"/>
    </source>
</evidence>
<dbReference type="AlphaFoldDB" id="A0A2V1D0S2"/>
<comment type="similarity">
    <text evidence="2 6">Belongs to the cytochrome P450 family.</text>
</comment>
<dbReference type="InterPro" id="IPR017972">
    <property type="entry name" value="Cyt_P450_CS"/>
</dbReference>
<dbReference type="PRINTS" id="PR00465">
    <property type="entry name" value="EP450IV"/>
</dbReference>
<organism evidence="7 8">
    <name type="scientific">Periconia macrospinosa</name>
    <dbReference type="NCBI Taxonomy" id="97972"/>
    <lineage>
        <taxon>Eukaryota</taxon>
        <taxon>Fungi</taxon>
        <taxon>Dikarya</taxon>
        <taxon>Ascomycota</taxon>
        <taxon>Pezizomycotina</taxon>
        <taxon>Dothideomycetes</taxon>
        <taxon>Pleosporomycetidae</taxon>
        <taxon>Pleosporales</taxon>
        <taxon>Massarineae</taxon>
        <taxon>Periconiaceae</taxon>
        <taxon>Periconia</taxon>
    </lineage>
</organism>
<keyword evidence="5 6" id="KW-0349">Heme</keyword>
<dbReference type="PANTHER" id="PTHR24305:SF232">
    <property type="entry name" value="P450, PUTATIVE (EUROFUNG)-RELATED"/>
    <property type="match status" value="1"/>
</dbReference>
<evidence type="ECO:0000313" key="8">
    <source>
        <dbReference type="Proteomes" id="UP000244855"/>
    </source>
</evidence>
<evidence type="ECO:0000313" key="7">
    <source>
        <dbReference type="EMBL" id="PVH91595.1"/>
    </source>
</evidence>
<evidence type="ECO:0000256" key="2">
    <source>
        <dbReference type="ARBA" id="ARBA00010617"/>
    </source>
</evidence>
<evidence type="ECO:0000256" key="6">
    <source>
        <dbReference type="RuleBase" id="RU000461"/>
    </source>
</evidence>
<keyword evidence="6" id="KW-0503">Monooxygenase</keyword>
<keyword evidence="8" id="KW-1185">Reference proteome</keyword>
<evidence type="ECO:0000256" key="1">
    <source>
        <dbReference type="ARBA" id="ARBA00001971"/>
    </source>
</evidence>
<dbReference type="STRING" id="97972.A0A2V1D0S2"/>
<dbReference type="InterPro" id="IPR050121">
    <property type="entry name" value="Cytochrome_P450_monoxygenase"/>
</dbReference>
<sequence length="489" mass="55517">MLTPSTITLAVILPLLTHVLFTRYRKHLSNIPGPFLASFSNLWKIKAVYYGEMHKENVKVHQRYGPVVRIGPNHVSFASPEALKTIYTERPTFPKSDFYKPGGVLYNGKRLENLFSLQDVDHHARLKRTLLGLYTKTSVLDLEPRIDDTVRAFLGKLEDLTNKSGGKTILDMSLWLHFFTFDSLADINLSRRFGFLDAGVDVRGILETADRILHITGLDLQIRIKSRWTKTRPNPLLLQSVAEVHKRLENQDASDKQDMLSKLIKLREENPAKISLDEMAGSLYINLMAGHDVLAITLRTIFHNVSKNARVLTKLRDELDSLGEPQFGLKPDTIPYSKLVTLPYLDAVIYEAHRIHVPIGVTLERVIPNGGATVDGYYLPEGTVVGVNGWVMHRDTAIFGEDVDVFRPERWTEVDEGKRAEMKRYIFSFGDGSRKCIGQNLAMAQTCKVVAELFRRFDFAPQENSQWQVHGSFVTNQSGLKMEVSRRDV</sequence>
<feature type="binding site" description="axial binding residue" evidence="5">
    <location>
        <position position="436"/>
    </location>
    <ligand>
        <name>heme</name>
        <dbReference type="ChEBI" id="CHEBI:30413"/>
    </ligand>
    <ligandPart>
        <name>Fe</name>
        <dbReference type="ChEBI" id="CHEBI:18248"/>
    </ligandPart>
</feature>
<evidence type="ECO:0000256" key="5">
    <source>
        <dbReference type="PIRSR" id="PIRSR602403-1"/>
    </source>
</evidence>
<proteinExistence type="inferred from homology"/>
<protein>
    <submittedName>
        <fullName evidence="7">Cytochrome P450 oxidoreductase</fullName>
    </submittedName>
</protein>
<dbReference type="GO" id="GO:0004497">
    <property type="term" value="F:monooxygenase activity"/>
    <property type="evidence" value="ECO:0007669"/>
    <property type="project" value="UniProtKB-KW"/>
</dbReference>
<keyword evidence="4 5" id="KW-0408">Iron</keyword>
<dbReference type="Proteomes" id="UP000244855">
    <property type="component" value="Unassembled WGS sequence"/>
</dbReference>
<dbReference type="InterPro" id="IPR002403">
    <property type="entry name" value="Cyt_P450_E_grp-IV"/>
</dbReference>
<dbReference type="Pfam" id="PF00067">
    <property type="entry name" value="p450"/>
    <property type="match status" value="1"/>
</dbReference>
<reference evidence="7 8" key="1">
    <citation type="journal article" date="2018" name="Sci. Rep.">
        <title>Comparative genomics provides insights into the lifestyle and reveals functional heterogeneity of dark septate endophytic fungi.</title>
        <authorList>
            <person name="Knapp D.G."/>
            <person name="Nemeth J.B."/>
            <person name="Barry K."/>
            <person name="Hainaut M."/>
            <person name="Henrissat B."/>
            <person name="Johnson J."/>
            <person name="Kuo A."/>
            <person name="Lim J.H.P."/>
            <person name="Lipzen A."/>
            <person name="Nolan M."/>
            <person name="Ohm R.A."/>
            <person name="Tamas L."/>
            <person name="Grigoriev I.V."/>
            <person name="Spatafora J.W."/>
            <person name="Nagy L.G."/>
            <person name="Kovacs G.M."/>
        </authorList>
    </citation>
    <scope>NUCLEOTIDE SEQUENCE [LARGE SCALE GENOMIC DNA]</scope>
    <source>
        <strain evidence="7 8">DSE2036</strain>
    </source>
</reference>
<dbReference type="InterPro" id="IPR036396">
    <property type="entry name" value="Cyt_P450_sf"/>
</dbReference>
<dbReference type="InterPro" id="IPR001128">
    <property type="entry name" value="Cyt_P450"/>
</dbReference>
<dbReference type="Gene3D" id="1.10.630.10">
    <property type="entry name" value="Cytochrome P450"/>
    <property type="match status" value="1"/>
</dbReference>
<evidence type="ECO:0000256" key="3">
    <source>
        <dbReference type="ARBA" id="ARBA00022723"/>
    </source>
</evidence>
<gene>
    <name evidence="7" type="ORF">DM02DRAFT_545512</name>
</gene>
<dbReference type="GO" id="GO:0020037">
    <property type="term" value="F:heme binding"/>
    <property type="evidence" value="ECO:0007669"/>
    <property type="project" value="InterPro"/>
</dbReference>
<keyword evidence="3 5" id="KW-0479">Metal-binding</keyword>
<dbReference type="PROSITE" id="PS00086">
    <property type="entry name" value="CYTOCHROME_P450"/>
    <property type="match status" value="1"/>
</dbReference>
<dbReference type="OrthoDB" id="3934656at2759"/>
<dbReference type="EMBL" id="KZ805825">
    <property type="protein sequence ID" value="PVH91595.1"/>
    <property type="molecule type" value="Genomic_DNA"/>
</dbReference>
<dbReference type="SUPFAM" id="SSF48264">
    <property type="entry name" value="Cytochrome P450"/>
    <property type="match status" value="1"/>
</dbReference>
<accession>A0A2V1D0S2</accession>
<keyword evidence="6" id="KW-0560">Oxidoreductase</keyword>
<comment type="cofactor">
    <cofactor evidence="1 5">
        <name>heme</name>
        <dbReference type="ChEBI" id="CHEBI:30413"/>
    </cofactor>
</comment>
<name>A0A2V1D0S2_9PLEO</name>
<dbReference type="GO" id="GO:0005506">
    <property type="term" value="F:iron ion binding"/>
    <property type="evidence" value="ECO:0007669"/>
    <property type="project" value="InterPro"/>
</dbReference>
<dbReference type="CDD" id="cd11060">
    <property type="entry name" value="CYP57A1-like"/>
    <property type="match status" value="1"/>
</dbReference>
<dbReference type="PANTHER" id="PTHR24305">
    <property type="entry name" value="CYTOCHROME P450"/>
    <property type="match status" value="1"/>
</dbReference>
<dbReference type="GO" id="GO:0016705">
    <property type="term" value="F:oxidoreductase activity, acting on paired donors, with incorporation or reduction of molecular oxygen"/>
    <property type="evidence" value="ECO:0007669"/>
    <property type="project" value="InterPro"/>
</dbReference>